<organism evidence="3 4">
    <name type="scientific">Dothidotthia symphoricarpi CBS 119687</name>
    <dbReference type="NCBI Taxonomy" id="1392245"/>
    <lineage>
        <taxon>Eukaryota</taxon>
        <taxon>Fungi</taxon>
        <taxon>Dikarya</taxon>
        <taxon>Ascomycota</taxon>
        <taxon>Pezizomycotina</taxon>
        <taxon>Dothideomycetes</taxon>
        <taxon>Pleosporomycetidae</taxon>
        <taxon>Pleosporales</taxon>
        <taxon>Dothidotthiaceae</taxon>
        <taxon>Dothidotthia</taxon>
    </lineage>
</organism>
<gene>
    <name evidence="3" type="ORF">P153DRAFT_381335</name>
</gene>
<proteinExistence type="predicted"/>
<dbReference type="AlphaFoldDB" id="A0A6A6AT70"/>
<accession>A0A6A6AT70</accession>
<keyword evidence="4" id="KW-1185">Reference proteome</keyword>
<reference evidence="3" key="1">
    <citation type="journal article" date="2020" name="Stud. Mycol.">
        <title>101 Dothideomycetes genomes: a test case for predicting lifestyles and emergence of pathogens.</title>
        <authorList>
            <person name="Haridas S."/>
            <person name="Albert R."/>
            <person name="Binder M."/>
            <person name="Bloem J."/>
            <person name="Labutti K."/>
            <person name="Salamov A."/>
            <person name="Andreopoulos B."/>
            <person name="Baker S."/>
            <person name="Barry K."/>
            <person name="Bills G."/>
            <person name="Bluhm B."/>
            <person name="Cannon C."/>
            <person name="Castanera R."/>
            <person name="Culley D."/>
            <person name="Daum C."/>
            <person name="Ezra D."/>
            <person name="Gonzalez J."/>
            <person name="Henrissat B."/>
            <person name="Kuo A."/>
            <person name="Liang C."/>
            <person name="Lipzen A."/>
            <person name="Lutzoni F."/>
            <person name="Magnuson J."/>
            <person name="Mondo S."/>
            <person name="Nolan M."/>
            <person name="Ohm R."/>
            <person name="Pangilinan J."/>
            <person name="Park H.-J."/>
            <person name="Ramirez L."/>
            <person name="Alfaro M."/>
            <person name="Sun H."/>
            <person name="Tritt A."/>
            <person name="Yoshinaga Y."/>
            <person name="Zwiers L.-H."/>
            <person name="Turgeon B."/>
            <person name="Goodwin S."/>
            <person name="Spatafora J."/>
            <person name="Crous P."/>
            <person name="Grigoriev I."/>
        </authorList>
    </citation>
    <scope>NUCLEOTIDE SEQUENCE</scope>
    <source>
        <strain evidence="3">CBS 119687</strain>
    </source>
</reference>
<dbReference type="GeneID" id="54410467"/>
<feature type="transmembrane region" description="Helical" evidence="2">
    <location>
        <begin position="292"/>
        <end position="312"/>
    </location>
</feature>
<feature type="transmembrane region" description="Helical" evidence="2">
    <location>
        <begin position="69"/>
        <end position="86"/>
    </location>
</feature>
<dbReference type="OrthoDB" id="5351891at2759"/>
<evidence type="ECO:0000256" key="1">
    <source>
        <dbReference type="SAM" id="MobiDB-lite"/>
    </source>
</evidence>
<evidence type="ECO:0000313" key="3">
    <source>
        <dbReference type="EMBL" id="KAF2134154.1"/>
    </source>
</evidence>
<evidence type="ECO:0000256" key="2">
    <source>
        <dbReference type="SAM" id="Phobius"/>
    </source>
</evidence>
<keyword evidence="2" id="KW-0812">Transmembrane</keyword>
<feature type="transmembrane region" description="Helical" evidence="2">
    <location>
        <begin position="98"/>
        <end position="119"/>
    </location>
</feature>
<feature type="transmembrane region" description="Helical" evidence="2">
    <location>
        <begin position="210"/>
        <end position="232"/>
    </location>
</feature>
<keyword evidence="2" id="KW-0472">Membrane</keyword>
<keyword evidence="2" id="KW-1133">Transmembrane helix</keyword>
<protein>
    <submittedName>
        <fullName evidence="3">Uncharacterized protein</fullName>
    </submittedName>
</protein>
<evidence type="ECO:0000313" key="4">
    <source>
        <dbReference type="Proteomes" id="UP000799771"/>
    </source>
</evidence>
<dbReference type="Proteomes" id="UP000799771">
    <property type="component" value="Unassembled WGS sequence"/>
</dbReference>
<feature type="region of interest" description="Disordered" evidence="1">
    <location>
        <begin position="155"/>
        <end position="184"/>
    </location>
</feature>
<dbReference type="RefSeq" id="XP_033528541.1">
    <property type="nucleotide sequence ID" value="XM_033670035.1"/>
</dbReference>
<sequence length="410" mass="45290">MSCPFEPDFEIAPNVTFSAFEKTREECPKTYLRSASGGSMMPWLLVLFLLLFHLPSCIIRAVRWESAQYLALGLAVLAIAFTVQAYQSTALKPSEVLVWMPLTLVLDAGAMLQMVVLIIEKHDGGVRELWAAVQHMLSSAKHAVLVGLFSSKRAERTPNETQETTDPLLVTSDPNHQETRSATQNISDVEAQASLPPFAEKQQTPAPGTLRYAIVAFFAFIFLLTLVVLQLYGLHAAVVGRRQKDFSVFWCSPSFRDFAVAITTGNCERYIVVDSINGIGCISLPASQQSDWLLGTIIALVTALICQLLDTVLLKCTDSETRYRGVKVQRPWLTMFGGMVMLIILITTGVFNASRLPTGVTEKVWIYRKEPSKAVGRVCHGIITAPGLRGMLIGYLDGLFESWGTVYYGK</sequence>
<name>A0A6A6AT70_9PLEO</name>
<feature type="transmembrane region" description="Helical" evidence="2">
    <location>
        <begin position="40"/>
        <end position="62"/>
    </location>
</feature>
<dbReference type="EMBL" id="ML977498">
    <property type="protein sequence ID" value="KAF2134154.1"/>
    <property type="molecule type" value="Genomic_DNA"/>
</dbReference>
<feature type="transmembrane region" description="Helical" evidence="2">
    <location>
        <begin position="332"/>
        <end position="351"/>
    </location>
</feature>